<keyword evidence="3" id="KW-1185">Reference proteome</keyword>
<dbReference type="AlphaFoldDB" id="A0A830FV69"/>
<gene>
    <name evidence="1" type="ORF">GCM10009017_12890</name>
    <name evidence="2" type="ORF">J2752_000453</name>
</gene>
<protein>
    <recommendedName>
        <fullName evidence="4">Phage tail sheath protein</fullName>
    </recommendedName>
</protein>
<dbReference type="EMBL" id="JAGGKO010000001">
    <property type="protein sequence ID" value="MBP1953572.1"/>
    <property type="molecule type" value="Genomic_DNA"/>
</dbReference>
<organism evidence="1 3">
    <name type="scientific">Halarchaeum rubridurum</name>
    <dbReference type="NCBI Taxonomy" id="489911"/>
    <lineage>
        <taxon>Archaea</taxon>
        <taxon>Methanobacteriati</taxon>
        <taxon>Methanobacteriota</taxon>
        <taxon>Stenosarchaea group</taxon>
        <taxon>Halobacteria</taxon>
        <taxon>Halobacteriales</taxon>
        <taxon>Halobacteriaceae</taxon>
    </lineage>
</organism>
<evidence type="ECO:0000313" key="2">
    <source>
        <dbReference type="EMBL" id="MBP1953572.1"/>
    </source>
</evidence>
<evidence type="ECO:0008006" key="4">
    <source>
        <dbReference type="Google" id="ProtNLM"/>
    </source>
</evidence>
<dbReference type="OrthoDB" id="385674at2157"/>
<sequence>MTITYGSTPGTEVILKGQSITGVEVGMEELLVIFGRGDPSSGTAATNTPTQITSADDAETKFGADTELANGCRDALNNGANNGYLYGVMPSTTAVTGESHAGTQSFTLGNAPIIEDTAEITVTDTTAGTDLDVEYHYGSLATPSSTDTAYVNPFTGDVETDASSDFEIDYKYLEWRGAFDSADMVLNEGDSGVYVALSEAESVASALAGKAQSLRNPDYKMVKAFAGAEPNATTSESPPTPMYDTTTYEDAVDALPQWLAAPVRQDDTTETLLGALAGIGAGNALTNPILGDALTGVTLETGKNDEGRLTKADRDNLRDGQVIPIKSEGSITVDGSSSTSTEADWRRTYQTVRVVDRCVLLVKAVGDAVYGQLDTSDREQIAAQTAQGELEDLAADGLLEANTQDETNLYVRPAETDQGEIALEMGVTPIQAVSTFRATVNIDTQG</sequence>
<proteinExistence type="predicted"/>
<accession>A0A830FV69</accession>
<evidence type="ECO:0000313" key="1">
    <source>
        <dbReference type="EMBL" id="GGM64282.1"/>
    </source>
</evidence>
<evidence type="ECO:0000313" key="3">
    <source>
        <dbReference type="Proteomes" id="UP000614609"/>
    </source>
</evidence>
<reference evidence="1" key="2">
    <citation type="submission" date="2020-09" db="EMBL/GenBank/DDBJ databases">
        <authorList>
            <person name="Sun Q."/>
            <person name="Ohkuma M."/>
        </authorList>
    </citation>
    <scope>NUCLEOTIDE SEQUENCE</scope>
    <source>
        <strain evidence="1">JCM 16108</strain>
    </source>
</reference>
<dbReference type="RefSeq" id="WP_188871095.1">
    <property type="nucleotide sequence ID" value="NZ_BMOO01000003.1"/>
</dbReference>
<reference evidence="1" key="1">
    <citation type="journal article" date="2014" name="Int. J. Syst. Evol. Microbiol.">
        <title>Complete genome sequence of Corynebacterium casei LMG S-19264T (=DSM 44701T), isolated from a smear-ripened cheese.</title>
        <authorList>
            <consortium name="US DOE Joint Genome Institute (JGI-PGF)"/>
            <person name="Walter F."/>
            <person name="Albersmeier A."/>
            <person name="Kalinowski J."/>
            <person name="Ruckert C."/>
        </authorList>
    </citation>
    <scope>NUCLEOTIDE SEQUENCE</scope>
    <source>
        <strain evidence="1">JCM 16108</strain>
    </source>
</reference>
<comment type="caution">
    <text evidence="1">The sequence shown here is derived from an EMBL/GenBank/DDBJ whole genome shotgun (WGS) entry which is preliminary data.</text>
</comment>
<dbReference type="Proteomes" id="UP000614609">
    <property type="component" value="Unassembled WGS sequence"/>
</dbReference>
<dbReference type="EMBL" id="BMOO01000003">
    <property type="protein sequence ID" value="GGM64282.1"/>
    <property type="molecule type" value="Genomic_DNA"/>
</dbReference>
<dbReference type="Proteomes" id="UP000765891">
    <property type="component" value="Unassembled WGS sequence"/>
</dbReference>
<name>A0A830FV69_9EURY</name>
<reference evidence="2" key="3">
    <citation type="submission" date="2021-03" db="EMBL/GenBank/DDBJ databases">
        <title>Genomic Encyclopedia of Type Strains, Phase IV (KMG-IV): sequencing the most valuable type-strain genomes for metagenomic binning, comparative biology and taxonomic classification.</title>
        <authorList>
            <person name="Goeker M."/>
        </authorList>
    </citation>
    <scope>NUCLEOTIDE SEQUENCE</scope>
    <source>
        <strain evidence="2">DSM 22443</strain>
    </source>
</reference>